<sequence>MANTKTEYLGKLLLFIDIEKKIITDSTTIPDAIKKGYDTLSKFDLKYINDNPDITLTQLKSITKEHLIYWNESIGLDTETLWVMLKNHNIDYQRKDELNFALAKGRFRRVDQGMCARNEWWLIRDTGPVKERFSNTEIKTIDEIIKQDEENRLAVLTKCLKKYSIAPSQYLKFGECMAYFNNCKLFEQYFSKDEVKQLYTIWRNFK</sequence>
<comment type="caution">
    <text evidence="1">The sequence shown here is derived from an EMBL/GenBank/DDBJ whole genome shotgun (WGS) entry which is preliminary data.</text>
</comment>
<evidence type="ECO:0000313" key="2">
    <source>
        <dbReference type="Proteomes" id="UP001629156"/>
    </source>
</evidence>
<organism evidence="1 2">
    <name type="scientific">Flavobacterium rhizosphaerae</name>
    <dbReference type="NCBI Taxonomy" id="3163298"/>
    <lineage>
        <taxon>Bacteria</taxon>
        <taxon>Pseudomonadati</taxon>
        <taxon>Bacteroidota</taxon>
        <taxon>Flavobacteriia</taxon>
        <taxon>Flavobacteriales</taxon>
        <taxon>Flavobacteriaceae</taxon>
        <taxon>Flavobacterium</taxon>
    </lineage>
</organism>
<dbReference type="EMBL" id="JBELPZ010000002">
    <property type="protein sequence ID" value="MFL9843609.1"/>
    <property type="molecule type" value="Genomic_DNA"/>
</dbReference>
<accession>A0ABW8YTT9</accession>
<proteinExistence type="predicted"/>
<evidence type="ECO:0000313" key="1">
    <source>
        <dbReference type="EMBL" id="MFL9843609.1"/>
    </source>
</evidence>
<protein>
    <submittedName>
        <fullName evidence="1">Uncharacterized protein</fullName>
    </submittedName>
</protein>
<keyword evidence="2" id="KW-1185">Reference proteome</keyword>
<dbReference type="Proteomes" id="UP001629156">
    <property type="component" value="Unassembled WGS sequence"/>
</dbReference>
<reference evidence="1 2" key="1">
    <citation type="submission" date="2024-06" db="EMBL/GenBank/DDBJ databases">
        <authorList>
            <person name="Kaempfer P."/>
            <person name="Viver T."/>
        </authorList>
    </citation>
    <scope>NUCLEOTIDE SEQUENCE [LARGE SCALE GENOMIC DNA]</scope>
    <source>
        <strain evidence="1 2">ST-119</strain>
    </source>
</reference>
<name>A0ABW8YTT9_9FLAO</name>
<dbReference type="RefSeq" id="WP_408083863.1">
    <property type="nucleotide sequence ID" value="NZ_JBELPZ010000002.1"/>
</dbReference>
<gene>
    <name evidence="1" type="ORF">ABS766_04175</name>
</gene>